<dbReference type="PANTHER" id="PTHR30483">
    <property type="entry name" value="LEUCINE-SPECIFIC-BINDING PROTEIN"/>
    <property type="match status" value="1"/>
</dbReference>
<evidence type="ECO:0000313" key="6">
    <source>
        <dbReference type="Proteomes" id="UP000183028"/>
    </source>
</evidence>
<dbReference type="OrthoDB" id="9783240at2"/>
<keyword evidence="6" id="KW-1185">Reference proteome</keyword>
<reference evidence="6" key="1">
    <citation type="submission" date="2016-10" db="EMBL/GenBank/DDBJ databases">
        <authorList>
            <person name="Varghese N."/>
        </authorList>
    </citation>
    <scope>NUCLEOTIDE SEQUENCE [LARGE SCALE GENOMIC DNA]</scope>
    <source>
        <strain evidence="6">DSM 20406</strain>
    </source>
</reference>
<dbReference type="RefSeq" id="WP_074731952.1">
    <property type="nucleotide sequence ID" value="NZ_FNYK01000021.1"/>
</dbReference>
<dbReference type="Proteomes" id="UP000183028">
    <property type="component" value="Unassembled WGS sequence"/>
</dbReference>
<comment type="similarity">
    <text evidence="1">Belongs to the leucine-binding protein family.</text>
</comment>
<dbReference type="CDD" id="cd06347">
    <property type="entry name" value="PBP1_ABC_LivK_ligand_binding-like"/>
    <property type="match status" value="1"/>
</dbReference>
<dbReference type="EMBL" id="FNYK01000021">
    <property type="protein sequence ID" value="SEI74667.1"/>
    <property type="molecule type" value="Genomic_DNA"/>
</dbReference>
<dbReference type="InterPro" id="IPR028082">
    <property type="entry name" value="Peripla_BP_I"/>
</dbReference>
<dbReference type="InterPro" id="IPR051010">
    <property type="entry name" value="BCAA_transport"/>
</dbReference>
<dbReference type="Gene3D" id="3.40.50.2300">
    <property type="match status" value="2"/>
</dbReference>
<dbReference type="InterPro" id="IPR028081">
    <property type="entry name" value="Leu-bd"/>
</dbReference>
<evidence type="ECO:0000256" key="3">
    <source>
        <dbReference type="SAM" id="SignalP"/>
    </source>
</evidence>
<gene>
    <name evidence="5" type="ORF">SAMN04487834_102111</name>
</gene>
<feature type="chain" id="PRO_5039406529" evidence="3">
    <location>
        <begin position="24"/>
        <end position="385"/>
    </location>
</feature>
<proteinExistence type="inferred from homology"/>
<dbReference type="PROSITE" id="PS51257">
    <property type="entry name" value="PROKAR_LIPOPROTEIN"/>
    <property type="match status" value="1"/>
</dbReference>
<dbReference type="STRING" id="322505.SAMN04487836_12114"/>
<accession>A0A1H6TC48</accession>
<dbReference type="Pfam" id="PF13458">
    <property type="entry name" value="Peripla_BP_6"/>
    <property type="match status" value="1"/>
</dbReference>
<dbReference type="SUPFAM" id="SSF53822">
    <property type="entry name" value="Periplasmic binding protein-like I"/>
    <property type="match status" value="1"/>
</dbReference>
<dbReference type="eggNOG" id="COG0683">
    <property type="taxonomic scope" value="Bacteria"/>
</dbReference>
<evidence type="ECO:0000313" key="5">
    <source>
        <dbReference type="EMBL" id="SEI74667.1"/>
    </source>
</evidence>
<evidence type="ECO:0000256" key="2">
    <source>
        <dbReference type="ARBA" id="ARBA00022729"/>
    </source>
</evidence>
<keyword evidence="2 3" id="KW-0732">Signal</keyword>
<dbReference type="AlphaFoldDB" id="A0A1H6TC48"/>
<feature type="domain" description="Leucine-binding protein" evidence="4">
    <location>
        <begin position="36"/>
        <end position="379"/>
    </location>
</feature>
<evidence type="ECO:0000256" key="1">
    <source>
        <dbReference type="ARBA" id="ARBA00010062"/>
    </source>
</evidence>
<protein>
    <submittedName>
        <fullName evidence="5">Branched-chain amino acid transport system substrate-binding protein</fullName>
    </submittedName>
</protein>
<sequence length="385" mass="41375">MKFKKVLAIAACASMLVGCGGNATKSTSNGTVKAPKFGFIGPLTGDASQYGTAVKNALQLAIKQYNSKHGTKIKAYYYDDKADATEAVNAYNKLVNDDKVTAVLSPVTTASAIAVAKAASKNGTPILAPSASGDSFTIDPSTKKAYPNVFRICTNDSYAGTYLAELCNTKFHYKNVAALYNKELDYSTGLYNAFKVESKNQNVNVVYAGAYNANTKDFSTFVQKVKDSKADAVYLPDYYESVVAIAKQLRDAGVNVPLFGGDGWDGVLDVKGVNAANFEDTYFVSGFNKDATSGPAKEFVDAYKAEYNATPNMFAAMEYDALNVMMKVINEVKSTDSKKITDALAKVDVKSDEAACGGFKYNKDHNPQKEMSVVTVKAGKYVTVQ</sequence>
<feature type="signal peptide" evidence="3">
    <location>
        <begin position="1"/>
        <end position="23"/>
    </location>
</feature>
<dbReference type="PANTHER" id="PTHR30483:SF6">
    <property type="entry name" value="PERIPLASMIC BINDING PROTEIN OF ABC TRANSPORTER FOR NATURAL AMINO ACIDS"/>
    <property type="match status" value="1"/>
</dbReference>
<name>A0A1H6TC48_9FIRM</name>
<organism evidence="5 6">
    <name type="scientific">Sharpea azabuensis</name>
    <dbReference type="NCBI Taxonomy" id="322505"/>
    <lineage>
        <taxon>Bacteria</taxon>
        <taxon>Bacillati</taxon>
        <taxon>Bacillota</taxon>
        <taxon>Erysipelotrichia</taxon>
        <taxon>Erysipelotrichales</taxon>
        <taxon>Coprobacillaceae</taxon>
        <taxon>Sharpea</taxon>
    </lineage>
</organism>
<evidence type="ECO:0000259" key="4">
    <source>
        <dbReference type="Pfam" id="PF13458"/>
    </source>
</evidence>